<sequence length="272" mass="30590">MSLRPSVIELTHSRNPLSNLTAALRSVEAGKLDNFFGKMKMLSLDRTDIAVNDLIFLLQKLKLLEGFSFSELDFSQKEWELLLPEFQRLSIRAMDISQDILDLVLNKMNVELLKLSAFPGLKVDALKHSLFFVYFAGERLKHKVDAFRILNLQCFAVVLYTPCNDTKYASGELARLLAEAGLPTVQLHRFASKGLSQGHDNFTVITAGEDCVTRAKVHSIYVEGRTSTPNLRQLLQLIDDFSPPLDPIRVVEFGGFDTDGVRKAFEAARQDV</sequence>
<name>A0A0B1T6L1_OESDE</name>
<dbReference type="OrthoDB" id="5789327at2759"/>
<dbReference type="PANTHER" id="PTHR37968">
    <property type="entry name" value="PROTEIN CBG06678"/>
    <property type="match status" value="1"/>
</dbReference>
<organism evidence="1 2">
    <name type="scientific">Oesophagostomum dentatum</name>
    <name type="common">Nodular worm</name>
    <dbReference type="NCBI Taxonomy" id="61180"/>
    <lineage>
        <taxon>Eukaryota</taxon>
        <taxon>Metazoa</taxon>
        <taxon>Ecdysozoa</taxon>
        <taxon>Nematoda</taxon>
        <taxon>Chromadorea</taxon>
        <taxon>Rhabditida</taxon>
        <taxon>Rhabditina</taxon>
        <taxon>Rhabditomorpha</taxon>
        <taxon>Strongyloidea</taxon>
        <taxon>Strongylidae</taxon>
        <taxon>Oesophagostomum</taxon>
    </lineage>
</organism>
<evidence type="ECO:0000313" key="1">
    <source>
        <dbReference type="EMBL" id="KHJ92884.1"/>
    </source>
</evidence>
<proteinExistence type="predicted"/>
<dbReference type="Proteomes" id="UP000053660">
    <property type="component" value="Unassembled WGS sequence"/>
</dbReference>
<gene>
    <name evidence="1" type="ORF">OESDEN_07220</name>
</gene>
<reference evidence="1 2" key="1">
    <citation type="submission" date="2014-03" db="EMBL/GenBank/DDBJ databases">
        <title>Draft genome of the hookworm Oesophagostomum dentatum.</title>
        <authorList>
            <person name="Mitreva M."/>
        </authorList>
    </citation>
    <scope>NUCLEOTIDE SEQUENCE [LARGE SCALE GENOMIC DNA]</scope>
    <source>
        <strain evidence="1 2">OD-Hann</strain>
    </source>
</reference>
<keyword evidence="2" id="KW-1185">Reference proteome</keyword>
<dbReference type="AlphaFoldDB" id="A0A0B1T6L1"/>
<dbReference type="PANTHER" id="PTHR37968:SF1">
    <property type="entry name" value="LEUCINE-RICH REPEAT-CONTAINING PROTEIN"/>
    <property type="match status" value="1"/>
</dbReference>
<dbReference type="EMBL" id="KN551072">
    <property type="protein sequence ID" value="KHJ92884.1"/>
    <property type="molecule type" value="Genomic_DNA"/>
</dbReference>
<protein>
    <submittedName>
        <fullName evidence="1">Uncharacterized protein</fullName>
    </submittedName>
</protein>
<evidence type="ECO:0000313" key="2">
    <source>
        <dbReference type="Proteomes" id="UP000053660"/>
    </source>
</evidence>
<accession>A0A0B1T6L1</accession>